<sequence>MDRLSRSIPRLIEIAKNFGLDFYDMRFEVVPADVLYTFGAYGMPTRFSHWSFGKSFHRLKMSYDYNLSRIYELVINSSPCYAFLLEGNTPIQNELVAAHVLAHCDFFKNNAAFRGTSRHMVESMASSAERIREYEIRYGREKVEAFLDAAMAIQEHIDPHVHTIKDAVPKEPKVQPDSPFEDLFALDNLLDGGGGVASGVSGSGSGFGGAGSGPGSSSGSGSGGSSGSGGMGANSGGSGSSSGRTVSSCKGATSSPAQTAGVKKPGENGRVNGEERKIPERPEKDLLLFIMEHGRFLDDWQRDILTILREEMLYFWPQMRTKIMNEGWASYWHLRIMREMEMEEEDAWEFAKMHAQVVQSSRSSINPYYLGLKLFEDIEKRYGHDMIFEVREVDTDQSFIRNYLTKELVDSADLYLYKKVGNQWQIIEKNWEVIRNEMVNRMTNGGLPMLFVEDGDYNRAGELLIRHAYEGVELDIPYLEKTLPHLFTLWGRAVYLETAVDGKRIQFSYNGEKVQRKYL</sequence>
<dbReference type="Pfam" id="PF24755">
    <property type="entry name" value="SpoVR_C"/>
    <property type="match status" value="1"/>
</dbReference>
<evidence type="ECO:0000259" key="2">
    <source>
        <dbReference type="Pfam" id="PF04293"/>
    </source>
</evidence>
<dbReference type="Proteomes" id="UP000463470">
    <property type="component" value="Unassembled WGS sequence"/>
</dbReference>
<dbReference type="AlphaFoldDB" id="A0A845L6A1"/>
<evidence type="ECO:0000256" key="1">
    <source>
        <dbReference type="SAM" id="MobiDB-lite"/>
    </source>
</evidence>
<reference evidence="4 5" key="1">
    <citation type="submission" date="2020-01" db="EMBL/GenBank/DDBJ databases">
        <title>Whole-genome sequence of Heliobacterium undosum DSM 13378.</title>
        <authorList>
            <person name="Kyndt J.A."/>
            <person name="Meyer T.E."/>
        </authorList>
    </citation>
    <scope>NUCLEOTIDE SEQUENCE [LARGE SCALE GENOMIC DNA]</scope>
    <source>
        <strain evidence="4 5">DSM 13378</strain>
    </source>
</reference>
<feature type="compositionally biased region" description="Gly residues" evidence="1">
    <location>
        <begin position="207"/>
        <end position="240"/>
    </location>
</feature>
<dbReference type="InterPro" id="IPR007390">
    <property type="entry name" value="Spore_V_R"/>
</dbReference>
<dbReference type="Pfam" id="PF04293">
    <property type="entry name" value="SpoVR"/>
    <property type="match status" value="2"/>
</dbReference>
<feature type="compositionally biased region" description="Basic and acidic residues" evidence="1">
    <location>
        <begin position="264"/>
        <end position="278"/>
    </location>
</feature>
<comment type="caution">
    <text evidence="4">The sequence shown here is derived from an EMBL/GenBank/DDBJ whole genome shotgun (WGS) entry which is preliminary data.</text>
</comment>
<gene>
    <name evidence="4" type="ORF">GTO91_11640</name>
</gene>
<feature type="domain" description="SpoVR protein-like N-terminal" evidence="2">
    <location>
        <begin position="2"/>
        <end position="171"/>
    </location>
</feature>
<evidence type="ECO:0000313" key="4">
    <source>
        <dbReference type="EMBL" id="MZP30364.1"/>
    </source>
</evidence>
<dbReference type="InterPro" id="IPR057008">
    <property type="entry name" value="SpoVR-like_C"/>
</dbReference>
<feature type="region of interest" description="Disordered" evidence="1">
    <location>
        <begin position="207"/>
        <end position="278"/>
    </location>
</feature>
<evidence type="ECO:0000313" key="5">
    <source>
        <dbReference type="Proteomes" id="UP000463470"/>
    </source>
</evidence>
<organism evidence="4 5">
    <name type="scientific">Heliomicrobium undosum</name>
    <dbReference type="NCBI Taxonomy" id="121734"/>
    <lineage>
        <taxon>Bacteria</taxon>
        <taxon>Bacillati</taxon>
        <taxon>Bacillota</taxon>
        <taxon>Clostridia</taxon>
        <taxon>Eubacteriales</taxon>
        <taxon>Heliobacteriaceae</taxon>
        <taxon>Heliomicrobium</taxon>
    </lineage>
</organism>
<dbReference type="PANTHER" id="PTHR30029:SF2">
    <property type="entry name" value="STAGE V SPORULATION PROTEIN R"/>
    <property type="match status" value="1"/>
</dbReference>
<evidence type="ECO:0000259" key="3">
    <source>
        <dbReference type="Pfam" id="PF24755"/>
    </source>
</evidence>
<dbReference type="OrthoDB" id="9784270at2"/>
<protein>
    <submittedName>
        <fullName evidence="4">Stage V sporulation protein R</fullName>
    </submittedName>
</protein>
<dbReference type="PANTHER" id="PTHR30029">
    <property type="entry name" value="STAGE V SPORULATION PROTEIN R"/>
    <property type="match status" value="1"/>
</dbReference>
<accession>A0A845L6A1</accession>
<dbReference type="InterPro" id="IPR056174">
    <property type="entry name" value="SpoVR_N"/>
</dbReference>
<dbReference type="EMBL" id="WXEY01000012">
    <property type="protein sequence ID" value="MZP30364.1"/>
    <property type="molecule type" value="Genomic_DNA"/>
</dbReference>
<proteinExistence type="predicted"/>
<feature type="domain" description="SpoVR-like C-terminal" evidence="3">
    <location>
        <begin position="451"/>
        <end position="498"/>
    </location>
</feature>
<name>A0A845L6A1_9FIRM</name>
<feature type="domain" description="SpoVR protein-like N-terminal" evidence="2">
    <location>
        <begin position="270"/>
        <end position="446"/>
    </location>
</feature>
<keyword evidence="5" id="KW-1185">Reference proteome</keyword>